<dbReference type="InterPro" id="IPR005111">
    <property type="entry name" value="MoeA_C_domain_IV"/>
</dbReference>
<dbReference type="CDD" id="cd00887">
    <property type="entry name" value="MoeA"/>
    <property type="match status" value="1"/>
</dbReference>
<dbReference type="SUPFAM" id="SSF63882">
    <property type="entry name" value="MoeA N-terminal region -like"/>
    <property type="match status" value="1"/>
</dbReference>
<evidence type="ECO:0000313" key="17">
    <source>
        <dbReference type="Proteomes" id="UP000243819"/>
    </source>
</evidence>
<dbReference type="SMART" id="SM00852">
    <property type="entry name" value="MoCF_biosynth"/>
    <property type="match status" value="1"/>
</dbReference>
<evidence type="ECO:0000256" key="8">
    <source>
        <dbReference type="ARBA" id="ARBA00022505"/>
    </source>
</evidence>
<dbReference type="Pfam" id="PF03453">
    <property type="entry name" value="MoeA_N"/>
    <property type="match status" value="1"/>
</dbReference>
<evidence type="ECO:0000256" key="14">
    <source>
        <dbReference type="RuleBase" id="RU365090"/>
    </source>
</evidence>
<evidence type="ECO:0000256" key="10">
    <source>
        <dbReference type="ARBA" id="ARBA00022723"/>
    </source>
</evidence>
<protein>
    <recommendedName>
        <fullName evidence="7 14">Molybdopterin molybdenumtransferase</fullName>
        <ecNumber evidence="6 14">2.10.1.1</ecNumber>
    </recommendedName>
</protein>
<dbReference type="Pfam" id="PF03454">
    <property type="entry name" value="MoeA_C"/>
    <property type="match status" value="1"/>
</dbReference>
<dbReference type="EMBL" id="FOIF01000050">
    <property type="protein sequence ID" value="SET11314.1"/>
    <property type="molecule type" value="Genomic_DNA"/>
</dbReference>
<dbReference type="UniPathway" id="UPA00344"/>
<evidence type="ECO:0000259" key="15">
    <source>
        <dbReference type="SMART" id="SM00852"/>
    </source>
</evidence>
<dbReference type="Gene3D" id="2.40.340.10">
    <property type="entry name" value="MoeA, C-terminal, domain IV"/>
    <property type="match status" value="1"/>
</dbReference>
<dbReference type="Gene3D" id="2.170.190.11">
    <property type="entry name" value="Molybdopterin biosynthesis moea protein, domain 3"/>
    <property type="match status" value="1"/>
</dbReference>
<keyword evidence="17" id="KW-1185">Reference proteome</keyword>
<keyword evidence="11 14" id="KW-0460">Magnesium</keyword>
<feature type="domain" description="MoaB/Mog" evidence="15">
    <location>
        <begin position="185"/>
        <end position="324"/>
    </location>
</feature>
<dbReference type="InterPro" id="IPR036425">
    <property type="entry name" value="MoaB/Mog-like_dom_sf"/>
</dbReference>
<evidence type="ECO:0000313" key="16">
    <source>
        <dbReference type="EMBL" id="SET11314.1"/>
    </source>
</evidence>
<dbReference type="InterPro" id="IPR038987">
    <property type="entry name" value="MoeA-like"/>
</dbReference>
<keyword evidence="9 14" id="KW-0808">Transferase</keyword>
<evidence type="ECO:0000256" key="11">
    <source>
        <dbReference type="ARBA" id="ARBA00022842"/>
    </source>
</evidence>
<dbReference type="OrthoDB" id="9804758at2"/>
<dbReference type="Gene3D" id="3.40.980.10">
    <property type="entry name" value="MoaB/Mog-like domain"/>
    <property type="match status" value="1"/>
</dbReference>
<evidence type="ECO:0000256" key="9">
    <source>
        <dbReference type="ARBA" id="ARBA00022679"/>
    </source>
</evidence>
<sequence>MGYLTVKTVEEVNEILASFKVNREIERIKIFEGLNRELARDIYAPISLPPFNRSAVDGYCVNWEDVSGASESLPIFLKVVENIEMGQKPKKQLGRDEAMMVATGSMLPEGANAVVMVEETESLAEDEVAIYSSVACYENVLLAGEDVKQGELVLPKGTKLTPENISLLAALGITEVEVLQRIVVGILSTGDELVELGEEINLGQIYNSNGPGLIAAVSSCGAIPRYYGIIKDDFNILKESLEKAVRECQLVILTGGTSIGTKDYVVKAIEGLGKPGVLVHGIAIKPGKPTIIGAVNSIPIFGLSGNPFSALLGFRLFVQKLLAPTEEVFVEGKVARNIPSTGGRRDYIPVNIVKKEDGLWLNPIFSKSNSIGVLSKMDGLLVIESGSEGLEEGQIGKVLLKEGKSYGLFK</sequence>
<evidence type="ECO:0000256" key="13">
    <source>
        <dbReference type="ARBA" id="ARBA00047317"/>
    </source>
</evidence>
<dbReference type="FunFam" id="3.40.980.10:FF:000004">
    <property type="entry name" value="Molybdopterin molybdenumtransferase"/>
    <property type="match status" value="1"/>
</dbReference>
<evidence type="ECO:0000256" key="2">
    <source>
        <dbReference type="ARBA" id="ARBA00002901"/>
    </source>
</evidence>
<dbReference type="GO" id="GO:0061599">
    <property type="term" value="F:molybdopterin molybdotransferase activity"/>
    <property type="evidence" value="ECO:0007669"/>
    <property type="project" value="UniProtKB-UniRule"/>
</dbReference>
<dbReference type="InterPro" id="IPR036688">
    <property type="entry name" value="MoeA_C_domain_IV_sf"/>
</dbReference>
<dbReference type="Pfam" id="PF00994">
    <property type="entry name" value="MoCF_biosynth"/>
    <property type="match status" value="1"/>
</dbReference>
<evidence type="ECO:0000256" key="5">
    <source>
        <dbReference type="ARBA" id="ARBA00010763"/>
    </source>
</evidence>
<dbReference type="GO" id="GO:0046872">
    <property type="term" value="F:metal ion binding"/>
    <property type="evidence" value="ECO:0007669"/>
    <property type="project" value="UniProtKB-UniRule"/>
</dbReference>
<dbReference type="InterPro" id="IPR001453">
    <property type="entry name" value="MoaB/Mog_dom"/>
</dbReference>
<dbReference type="NCBIfam" id="NF045515">
    <property type="entry name" value="Glp_gephyrin"/>
    <property type="match status" value="1"/>
</dbReference>
<dbReference type="PROSITE" id="PS01079">
    <property type="entry name" value="MOCF_BIOSYNTHESIS_2"/>
    <property type="match status" value="1"/>
</dbReference>
<dbReference type="EC" id="2.10.1.1" evidence="6 14"/>
<accession>A0A1I0BX88</accession>
<comment type="function">
    <text evidence="3">May be involved in the biosynthesis of molybdopterin.</text>
</comment>
<evidence type="ECO:0000256" key="7">
    <source>
        <dbReference type="ARBA" id="ARBA00021108"/>
    </source>
</evidence>
<dbReference type="InterPro" id="IPR036135">
    <property type="entry name" value="MoeA_linker/N_sf"/>
</dbReference>
<name>A0A1I0BX88_9FIRM</name>
<dbReference type="RefSeq" id="WP_143055922.1">
    <property type="nucleotide sequence ID" value="NZ_FOIF01000050.1"/>
</dbReference>
<dbReference type="SUPFAM" id="SSF63867">
    <property type="entry name" value="MoeA C-terminal domain-like"/>
    <property type="match status" value="1"/>
</dbReference>
<evidence type="ECO:0000256" key="6">
    <source>
        <dbReference type="ARBA" id="ARBA00013269"/>
    </source>
</evidence>
<comment type="cofactor">
    <cofactor evidence="1 14">
        <name>Mg(2+)</name>
        <dbReference type="ChEBI" id="CHEBI:18420"/>
    </cofactor>
</comment>
<reference evidence="17" key="1">
    <citation type="submission" date="2016-10" db="EMBL/GenBank/DDBJ databases">
        <authorList>
            <person name="Varghese N."/>
            <person name="Submissions S."/>
        </authorList>
    </citation>
    <scope>NUCLEOTIDE SEQUENCE [LARGE SCALE GENOMIC DNA]</scope>
    <source>
        <strain evidence="17">DSM 13577</strain>
    </source>
</reference>
<gene>
    <name evidence="16" type="ORF">SAMN03080614_10507</name>
</gene>
<keyword evidence="10 14" id="KW-0479">Metal-binding</keyword>
<evidence type="ECO:0000256" key="12">
    <source>
        <dbReference type="ARBA" id="ARBA00023150"/>
    </source>
</evidence>
<proteinExistence type="inferred from homology"/>
<comment type="pathway">
    <text evidence="4 14">Cofactor biosynthesis; molybdopterin biosynthesis.</text>
</comment>
<organism evidence="16 17">
    <name type="scientific">Anaerobranca gottschalkii DSM 13577</name>
    <dbReference type="NCBI Taxonomy" id="1120990"/>
    <lineage>
        <taxon>Bacteria</taxon>
        <taxon>Bacillati</taxon>
        <taxon>Bacillota</taxon>
        <taxon>Clostridia</taxon>
        <taxon>Eubacteriales</taxon>
        <taxon>Proteinivoracaceae</taxon>
        <taxon>Anaerobranca</taxon>
    </lineage>
</organism>
<dbReference type="SUPFAM" id="SSF53218">
    <property type="entry name" value="Molybdenum cofactor biosynthesis proteins"/>
    <property type="match status" value="1"/>
</dbReference>
<evidence type="ECO:0000256" key="3">
    <source>
        <dbReference type="ARBA" id="ARBA00003487"/>
    </source>
</evidence>
<dbReference type="AlphaFoldDB" id="A0A1I0BX88"/>
<dbReference type="InterPro" id="IPR005110">
    <property type="entry name" value="MoeA_linker/N"/>
</dbReference>
<evidence type="ECO:0000256" key="1">
    <source>
        <dbReference type="ARBA" id="ARBA00001946"/>
    </source>
</evidence>
<dbReference type="GO" id="GO:0005737">
    <property type="term" value="C:cytoplasm"/>
    <property type="evidence" value="ECO:0007669"/>
    <property type="project" value="TreeGrafter"/>
</dbReference>
<comment type="similarity">
    <text evidence="5 14">Belongs to the MoeA family.</text>
</comment>
<dbReference type="InterPro" id="IPR008284">
    <property type="entry name" value="MoCF_biosynth_CS"/>
</dbReference>
<dbReference type="GO" id="GO:0006777">
    <property type="term" value="P:Mo-molybdopterin cofactor biosynthetic process"/>
    <property type="evidence" value="ECO:0007669"/>
    <property type="project" value="UniProtKB-UniRule"/>
</dbReference>
<keyword evidence="8 14" id="KW-0500">Molybdenum</keyword>
<evidence type="ECO:0000256" key="4">
    <source>
        <dbReference type="ARBA" id="ARBA00005046"/>
    </source>
</evidence>
<dbReference type="NCBIfam" id="TIGR00177">
    <property type="entry name" value="molyb_syn"/>
    <property type="match status" value="1"/>
</dbReference>
<dbReference type="STRING" id="1120990.SAMN03080614_10507"/>
<dbReference type="Gene3D" id="3.90.105.10">
    <property type="entry name" value="Molybdopterin biosynthesis moea protein, domain 2"/>
    <property type="match status" value="1"/>
</dbReference>
<comment type="catalytic activity">
    <reaction evidence="13">
        <text>adenylyl-molybdopterin + molybdate = Mo-molybdopterin + AMP + H(+)</text>
        <dbReference type="Rhea" id="RHEA:35047"/>
        <dbReference type="ChEBI" id="CHEBI:15378"/>
        <dbReference type="ChEBI" id="CHEBI:36264"/>
        <dbReference type="ChEBI" id="CHEBI:62727"/>
        <dbReference type="ChEBI" id="CHEBI:71302"/>
        <dbReference type="ChEBI" id="CHEBI:456215"/>
        <dbReference type="EC" id="2.10.1.1"/>
    </reaction>
</comment>
<dbReference type="PANTHER" id="PTHR10192">
    <property type="entry name" value="MOLYBDOPTERIN BIOSYNTHESIS PROTEIN"/>
    <property type="match status" value="1"/>
</dbReference>
<keyword evidence="12 14" id="KW-0501">Molybdenum cofactor biosynthesis</keyword>
<comment type="function">
    <text evidence="2 14">Catalyzes the insertion of molybdate into adenylated molybdopterin with the concomitant release of AMP.</text>
</comment>
<dbReference type="Proteomes" id="UP000243819">
    <property type="component" value="Unassembled WGS sequence"/>
</dbReference>
<dbReference type="PANTHER" id="PTHR10192:SF5">
    <property type="entry name" value="GEPHYRIN"/>
    <property type="match status" value="1"/>
</dbReference>